<dbReference type="AlphaFoldDB" id="A0A8S4R1R7"/>
<comment type="caution">
    <text evidence="1">The sequence shown here is derived from an EMBL/GenBank/DDBJ whole genome shotgun (WGS) entry which is preliminary data.</text>
</comment>
<protein>
    <submittedName>
        <fullName evidence="1">Jg25085 protein</fullName>
    </submittedName>
</protein>
<dbReference type="SUPFAM" id="SSF52047">
    <property type="entry name" value="RNI-like"/>
    <property type="match status" value="1"/>
</dbReference>
<accession>A0A8S4R1R7</accession>
<dbReference type="InterPro" id="IPR032675">
    <property type="entry name" value="LRR_dom_sf"/>
</dbReference>
<dbReference type="EMBL" id="CAKXAJ010024690">
    <property type="protein sequence ID" value="CAH2229161.1"/>
    <property type="molecule type" value="Genomic_DNA"/>
</dbReference>
<gene>
    <name evidence="1" type="primary">jg25085</name>
    <name evidence="1" type="ORF">PAEG_LOCUS8647</name>
</gene>
<dbReference type="OrthoDB" id="10034042at2759"/>
<feature type="non-terminal residue" evidence="1">
    <location>
        <position position="109"/>
    </location>
</feature>
<dbReference type="Proteomes" id="UP000838756">
    <property type="component" value="Unassembled WGS sequence"/>
</dbReference>
<proteinExistence type="predicted"/>
<organism evidence="1 2">
    <name type="scientific">Pararge aegeria aegeria</name>
    <dbReference type="NCBI Taxonomy" id="348720"/>
    <lineage>
        <taxon>Eukaryota</taxon>
        <taxon>Metazoa</taxon>
        <taxon>Ecdysozoa</taxon>
        <taxon>Arthropoda</taxon>
        <taxon>Hexapoda</taxon>
        <taxon>Insecta</taxon>
        <taxon>Pterygota</taxon>
        <taxon>Neoptera</taxon>
        <taxon>Endopterygota</taxon>
        <taxon>Lepidoptera</taxon>
        <taxon>Glossata</taxon>
        <taxon>Ditrysia</taxon>
        <taxon>Papilionoidea</taxon>
        <taxon>Nymphalidae</taxon>
        <taxon>Satyrinae</taxon>
        <taxon>Satyrini</taxon>
        <taxon>Parargina</taxon>
        <taxon>Pararge</taxon>
    </lineage>
</organism>
<evidence type="ECO:0000313" key="2">
    <source>
        <dbReference type="Proteomes" id="UP000838756"/>
    </source>
</evidence>
<reference evidence="1" key="1">
    <citation type="submission" date="2022-03" db="EMBL/GenBank/DDBJ databases">
        <authorList>
            <person name="Lindestad O."/>
        </authorList>
    </citation>
    <scope>NUCLEOTIDE SEQUENCE</scope>
</reference>
<keyword evidence="2" id="KW-1185">Reference proteome</keyword>
<name>A0A8S4R1R7_9NEOP</name>
<feature type="non-terminal residue" evidence="1">
    <location>
        <position position="1"/>
    </location>
</feature>
<sequence>YILGFGFDFSLLSFSVGGYETRGLAFLVLWNNQLTRNCAGHLAKILRASQTLCVLNVGRNALGSDAVRALQTDRIGGGPLVSLGLQAARLGPEAARAIADLIRNDSKLQ</sequence>
<evidence type="ECO:0000313" key="1">
    <source>
        <dbReference type="EMBL" id="CAH2229161.1"/>
    </source>
</evidence>
<dbReference type="Gene3D" id="3.80.10.10">
    <property type="entry name" value="Ribonuclease Inhibitor"/>
    <property type="match status" value="1"/>
</dbReference>